<keyword evidence="4" id="KW-1185">Reference proteome</keyword>
<keyword evidence="2" id="KW-0812">Transmembrane</keyword>
<feature type="transmembrane region" description="Helical" evidence="2">
    <location>
        <begin position="20"/>
        <end position="40"/>
    </location>
</feature>
<accession>A0A3P7IP06</accession>
<dbReference type="OrthoDB" id="5867336at2759"/>
<sequence length="265" mass="30546">MAVALAPVPKIDYSVTKGGARTWAVLLVFLFLCSGLYTIFSSKEINEDTSVPNEQQDEIGDDSQSYSDLTPKERRNIKEEQDEEIEEEALGVDLQQTDDDEEEVEPPLEDQLFAGLRKKIENNIQRVKDFVKCPQRRRRKGECVEESEKEETESEDTNVKEEEEEDNGEEEEPPEKTVEEEEPTKEDDDSEKDEKSDHGRSKVEGRLGRKQRSYGARGSGRDTYKRQAITNRDDHRNREALDRADSLVEKVKLKRFKKSKKSDSL</sequence>
<evidence type="ECO:0000256" key="1">
    <source>
        <dbReference type="SAM" id="MobiDB-lite"/>
    </source>
</evidence>
<feature type="compositionally biased region" description="Acidic residues" evidence="1">
    <location>
        <begin position="144"/>
        <end position="191"/>
    </location>
</feature>
<organism evidence="3 4">
    <name type="scientific">Strongylus vulgaris</name>
    <name type="common">Blood worm</name>
    <dbReference type="NCBI Taxonomy" id="40348"/>
    <lineage>
        <taxon>Eukaryota</taxon>
        <taxon>Metazoa</taxon>
        <taxon>Ecdysozoa</taxon>
        <taxon>Nematoda</taxon>
        <taxon>Chromadorea</taxon>
        <taxon>Rhabditida</taxon>
        <taxon>Rhabditina</taxon>
        <taxon>Rhabditomorpha</taxon>
        <taxon>Strongyloidea</taxon>
        <taxon>Strongylidae</taxon>
        <taxon>Strongylus</taxon>
    </lineage>
</organism>
<reference evidence="3 4" key="1">
    <citation type="submission" date="2018-11" db="EMBL/GenBank/DDBJ databases">
        <authorList>
            <consortium name="Pathogen Informatics"/>
        </authorList>
    </citation>
    <scope>NUCLEOTIDE SEQUENCE [LARGE SCALE GENOMIC DNA]</scope>
</reference>
<gene>
    <name evidence="3" type="ORF">SVUK_LOCUS9729</name>
</gene>
<evidence type="ECO:0000313" key="3">
    <source>
        <dbReference type="EMBL" id="VDM74731.1"/>
    </source>
</evidence>
<evidence type="ECO:0000256" key="2">
    <source>
        <dbReference type="SAM" id="Phobius"/>
    </source>
</evidence>
<protein>
    <submittedName>
        <fullName evidence="3">Uncharacterized protein</fullName>
    </submittedName>
</protein>
<dbReference type="EMBL" id="UYYB01094607">
    <property type="protein sequence ID" value="VDM74731.1"/>
    <property type="molecule type" value="Genomic_DNA"/>
</dbReference>
<keyword evidence="2" id="KW-1133">Transmembrane helix</keyword>
<keyword evidence="2" id="KW-0472">Membrane</keyword>
<dbReference type="AlphaFoldDB" id="A0A3P7IP06"/>
<feature type="compositionally biased region" description="Acidic residues" evidence="1">
    <location>
        <begin position="80"/>
        <end position="108"/>
    </location>
</feature>
<name>A0A3P7IP06_STRVU</name>
<feature type="region of interest" description="Disordered" evidence="1">
    <location>
        <begin position="47"/>
        <end position="112"/>
    </location>
</feature>
<proteinExistence type="predicted"/>
<feature type="compositionally biased region" description="Basic and acidic residues" evidence="1">
    <location>
        <begin position="219"/>
        <end position="241"/>
    </location>
</feature>
<feature type="compositionally biased region" description="Basic and acidic residues" evidence="1">
    <location>
        <begin position="192"/>
        <end position="207"/>
    </location>
</feature>
<feature type="compositionally biased region" description="Basic and acidic residues" evidence="1">
    <location>
        <begin position="70"/>
        <end position="79"/>
    </location>
</feature>
<evidence type="ECO:0000313" key="4">
    <source>
        <dbReference type="Proteomes" id="UP000270094"/>
    </source>
</evidence>
<dbReference type="Proteomes" id="UP000270094">
    <property type="component" value="Unassembled WGS sequence"/>
</dbReference>
<feature type="region of interest" description="Disordered" evidence="1">
    <location>
        <begin position="134"/>
        <end position="241"/>
    </location>
</feature>